<protein>
    <submittedName>
        <fullName evidence="2">Uncharacterized protein</fullName>
    </submittedName>
</protein>
<dbReference type="AlphaFoldDB" id="A0A1X7TVN4"/>
<organism evidence="2">
    <name type="scientific">Amphimedon queenslandica</name>
    <name type="common">Sponge</name>
    <dbReference type="NCBI Taxonomy" id="400682"/>
    <lineage>
        <taxon>Eukaryota</taxon>
        <taxon>Metazoa</taxon>
        <taxon>Porifera</taxon>
        <taxon>Demospongiae</taxon>
        <taxon>Heteroscleromorpha</taxon>
        <taxon>Haplosclerida</taxon>
        <taxon>Niphatidae</taxon>
        <taxon>Amphimedon</taxon>
    </lineage>
</organism>
<feature type="transmembrane region" description="Helical" evidence="1">
    <location>
        <begin position="36"/>
        <end position="52"/>
    </location>
</feature>
<reference evidence="2" key="1">
    <citation type="submission" date="2017-05" db="UniProtKB">
        <authorList>
            <consortium name="EnsemblMetazoa"/>
        </authorList>
    </citation>
    <scope>IDENTIFICATION</scope>
</reference>
<proteinExistence type="predicted"/>
<accession>A0A1X7TVN4</accession>
<dbReference type="InParanoid" id="A0A1X7TVN4"/>
<dbReference type="EnsemblMetazoa" id="Aqu2.1.18974_001">
    <property type="protein sequence ID" value="Aqu2.1.18974_001"/>
    <property type="gene ID" value="Aqu2.1.18974"/>
</dbReference>
<keyword evidence="1" id="KW-0812">Transmembrane</keyword>
<evidence type="ECO:0000256" key="1">
    <source>
        <dbReference type="SAM" id="Phobius"/>
    </source>
</evidence>
<evidence type="ECO:0000313" key="2">
    <source>
        <dbReference type="EnsemblMetazoa" id="Aqu2.1.18974_001"/>
    </source>
</evidence>
<keyword evidence="1" id="KW-0472">Membrane</keyword>
<sequence length="62" mass="7210">CNTTDPDIVFKYFIDVLQHFAVQNCRAQLCVGKDKVLGLSVCHSFCVLYFVFENVYLYNRVL</sequence>
<name>A0A1X7TVN4_AMPQE</name>
<keyword evidence="1" id="KW-1133">Transmembrane helix</keyword>